<dbReference type="InterPro" id="IPR010530">
    <property type="entry name" value="B12D"/>
</dbReference>
<keyword evidence="1" id="KW-0472">Membrane</keyword>
<dbReference type="AlphaFoldDB" id="A0AAN9B0A6"/>
<proteinExistence type="predicted"/>
<sequence length="110" mass="12163">MADPAPSGPPPKRKPAKTFGFGINALKTHPELIPVVVVVSVAVGGCMAFMGYSLLKKPDIEFVRRHGNIPSAWESVKPDEKRKLRVVKPELYKPIPEVEQLKRDIGSYKS</sequence>
<accession>A0AAN9B0A6</accession>
<keyword evidence="3" id="KW-1185">Reference proteome</keyword>
<feature type="transmembrane region" description="Helical" evidence="1">
    <location>
        <begin position="32"/>
        <end position="55"/>
    </location>
</feature>
<evidence type="ECO:0000313" key="2">
    <source>
        <dbReference type="EMBL" id="KAK7096291.1"/>
    </source>
</evidence>
<keyword evidence="1" id="KW-0812">Transmembrane</keyword>
<evidence type="ECO:0000313" key="3">
    <source>
        <dbReference type="Proteomes" id="UP001374579"/>
    </source>
</evidence>
<name>A0AAN9B0A6_9CAEN</name>
<keyword evidence="1" id="KW-1133">Transmembrane helix</keyword>
<dbReference type="EMBL" id="JBAMIC010000014">
    <property type="protein sequence ID" value="KAK7096291.1"/>
    <property type="molecule type" value="Genomic_DNA"/>
</dbReference>
<organism evidence="2 3">
    <name type="scientific">Littorina saxatilis</name>
    <dbReference type="NCBI Taxonomy" id="31220"/>
    <lineage>
        <taxon>Eukaryota</taxon>
        <taxon>Metazoa</taxon>
        <taxon>Spiralia</taxon>
        <taxon>Lophotrochozoa</taxon>
        <taxon>Mollusca</taxon>
        <taxon>Gastropoda</taxon>
        <taxon>Caenogastropoda</taxon>
        <taxon>Littorinimorpha</taxon>
        <taxon>Littorinoidea</taxon>
        <taxon>Littorinidae</taxon>
        <taxon>Littorina</taxon>
    </lineage>
</organism>
<dbReference type="PANTHER" id="PTHR14256">
    <property type="entry name" value="NADH-UBIQUINONE OXIDOREDUCTASE MLRQ SUBUNIT"/>
    <property type="match status" value="1"/>
</dbReference>
<gene>
    <name evidence="2" type="ORF">V1264_005600</name>
</gene>
<protein>
    <submittedName>
        <fullName evidence="2">Uncharacterized protein</fullName>
    </submittedName>
</protein>
<dbReference type="Proteomes" id="UP001374579">
    <property type="component" value="Unassembled WGS sequence"/>
</dbReference>
<dbReference type="Pfam" id="PF06522">
    <property type="entry name" value="B12D"/>
    <property type="match status" value="1"/>
</dbReference>
<dbReference type="PANTHER" id="PTHR14256:SF3">
    <property type="entry name" value="NORMAL MUCOSA OF ESOPHAGUS-SPECIFIC GENE 1 PROTEIN"/>
    <property type="match status" value="1"/>
</dbReference>
<reference evidence="2 3" key="1">
    <citation type="submission" date="2024-02" db="EMBL/GenBank/DDBJ databases">
        <title>Chromosome-scale genome assembly of the rough periwinkle Littorina saxatilis.</title>
        <authorList>
            <person name="De Jode A."/>
            <person name="Faria R."/>
            <person name="Formenti G."/>
            <person name="Sims Y."/>
            <person name="Smith T.P."/>
            <person name="Tracey A."/>
            <person name="Wood J.M.D."/>
            <person name="Zagrodzka Z.B."/>
            <person name="Johannesson K."/>
            <person name="Butlin R.K."/>
            <person name="Leder E.H."/>
        </authorList>
    </citation>
    <scope>NUCLEOTIDE SEQUENCE [LARGE SCALE GENOMIC DNA]</scope>
    <source>
        <strain evidence="2">Snail1</strain>
        <tissue evidence="2">Muscle</tissue>
    </source>
</reference>
<comment type="caution">
    <text evidence="2">The sequence shown here is derived from an EMBL/GenBank/DDBJ whole genome shotgun (WGS) entry which is preliminary data.</text>
</comment>
<evidence type="ECO:0000256" key="1">
    <source>
        <dbReference type="SAM" id="Phobius"/>
    </source>
</evidence>